<evidence type="ECO:0000313" key="2">
    <source>
        <dbReference type="Proteomes" id="UP000039865"/>
    </source>
</evidence>
<gene>
    <name evidence="1" type="primary">Contig10954.g556</name>
    <name evidence="1" type="ORF">STYLEM_4899</name>
</gene>
<accession>A0A078A329</accession>
<organism evidence="1 2">
    <name type="scientific">Stylonychia lemnae</name>
    <name type="common">Ciliate</name>
    <dbReference type="NCBI Taxonomy" id="5949"/>
    <lineage>
        <taxon>Eukaryota</taxon>
        <taxon>Sar</taxon>
        <taxon>Alveolata</taxon>
        <taxon>Ciliophora</taxon>
        <taxon>Intramacronucleata</taxon>
        <taxon>Spirotrichea</taxon>
        <taxon>Stichotrichia</taxon>
        <taxon>Sporadotrichida</taxon>
        <taxon>Oxytrichidae</taxon>
        <taxon>Stylonychinae</taxon>
        <taxon>Stylonychia</taxon>
    </lineage>
</organism>
<reference evidence="1 2" key="1">
    <citation type="submission" date="2014-06" db="EMBL/GenBank/DDBJ databases">
        <authorList>
            <person name="Swart Estienne"/>
        </authorList>
    </citation>
    <scope>NUCLEOTIDE SEQUENCE [LARGE SCALE GENOMIC DNA]</scope>
    <source>
        <strain evidence="1 2">130c</strain>
    </source>
</reference>
<dbReference type="Proteomes" id="UP000039865">
    <property type="component" value="Unassembled WGS sequence"/>
</dbReference>
<sequence length="339" mass="39732">MSADNRKLRVKHGAKLFEVLKDQESVNQQPLTLIETAIPNKEKQQQRNEFNYHTERHSTANIQHQNQSQVNYASQNTRDIKTQGHTRLNSNLSQKVLGINQTQNGNPESVKGLMLSEYIKDTRFNPSREISKERHITEFFQQKFMLLNEYLNDDNDDDMPQPIQSNVTTAIMRSRQKKKRRNIKRVQSVADLQQNQTKPLLAKKNRADQVIEQIERAVSNQVDKEWKHRYDAEAEQKALQQEIMKITEQSKRRVQMFVDPRSSRIRQNFKVLNQNLAEIRKLDPNMNLLSSVATKHRYSTSNLDSRFSIYKSSERAKTADWQHHSNAQILSEILKIGRN</sequence>
<dbReference type="EMBL" id="CCKQ01004741">
    <property type="protein sequence ID" value="CDW75903.1"/>
    <property type="molecule type" value="Genomic_DNA"/>
</dbReference>
<dbReference type="AlphaFoldDB" id="A0A078A329"/>
<name>A0A078A329_STYLE</name>
<keyword evidence="2" id="KW-1185">Reference proteome</keyword>
<dbReference type="InParanoid" id="A0A078A329"/>
<dbReference type="OrthoDB" id="326703at2759"/>
<proteinExistence type="predicted"/>
<protein>
    <submittedName>
        <fullName evidence="1">Uncharacterized protein</fullName>
    </submittedName>
</protein>
<evidence type="ECO:0000313" key="1">
    <source>
        <dbReference type="EMBL" id="CDW75903.1"/>
    </source>
</evidence>